<dbReference type="InterPro" id="IPR052811">
    <property type="entry name" value="Glucose_resp_signaling"/>
</dbReference>
<dbReference type="GeneID" id="30145186"/>
<evidence type="ECO:0000259" key="1">
    <source>
        <dbReference type="PROSITE" id="PS50004"/>
    </source>
</evidence>
<dbReference type="SUPFAM" id="SSF49562">
    <property type="entry name" value="C2 domain (Calcium/lipid-binding domain, CaLB)"/>
    <property type="match status" value="1"/>
</dbReference>
<dbReference type="Pfam" id="PF00168">
    <property type="entry name" value="C2"/>
    <property type="match status" value="1"/>
</dbReference>
<protein>
    <recommendedName>
        <fullName evidence="6">C2 domain-containing protein</fullName>
    </recommendedName>
</protein>
<keyword evidence="5" id="KW-1185">Reference proteome</keyword>
<dbReference type="PROSITE" id="PS51259">
    <property type="entry name" value="MHD2"/>
    <property type="match status" value="1"/>
</dbReference>
<dbReference type="OrthoDB" id="2015333at2759"/>
<feature type="domain" description="MHD2" evidence="3">
    <location>
        <begin position="983"/>
        <end position="1126"/>
    </location>
</feature>
<feature type="domain" description="C2" evidence="1">
    <location>
        <begin position="779"/>
        <end position="903"/>
    </location>
</feature>
<dbReference type="InterPro" id="IPR014770">
    <property type="entry name" value="Munc13_1"/>
</dbReference>
<dbReference type="InterPro" id="IPR035892">
    <property type="entry name" value="C2_domain_sf"/>
</dbReference>
<dbReference type="Gene3D" id="1.10.357.50">
    <property type="match status" value="1"/>
</dbReference>
<evidence type="ECO:0000259" key="3">
    <source>
        <dbReference type="PROSITE" id="PS51259"/>
    </source>
</evidence>
<dbReference type="InterPro" id="IPR014772">
    <property type="entry name" value="Munc13_dom-2"/>
</dbReference>
<organism evidence="4 5">
    <name type="scientific">Babjeviella inositovora NRRL Y-12698</name>
    <dbReference type="NCBI Taxonomy" id="984486"/>
    <lineage>
        <taxon>Eukaryota</taxon>
        <taxon>Fungi</taxon>
        <taxon>Dikarya</taxon>
        <taxon>Ascomycota</taxon>
        <taxon>Saccharomycotina</taxon>
        <taxon>Pichiomycetes</taxon>
        <taxon>Serinales incertae sedis</taxon>
        <taxon>Babjeviella</taxon>
    </lineage>
</organism>
<dbReference type="PROSITE" id="PS51258">
    <property type="entry name" value="MHD1"/>
    <property type="match status" value="1"/>
</dbReference>
<evidence type="ECO:0000313" key="5">
    <source>
        <dbReference type="Proteomes" id="UP000094336"/>
    </source>
</evidence>
<dbReference type="Proteomes" id="UP000094336">
    <property type="component" value="Unassembled WGS sequence"/>
</dbReference>
<evidence type="ECO:0000259" key="2">
    <source>
        <dbReference type="PROSITE" id="PS51258"/>
    </source>
</evidence>
<accession>A0A1E3QX37</accession>
<dbReference type="STRING" id="984486.A0A1E3QX37"/>
<evidence type="ECO:0000313" key="4">
    <source>
        <dbReference type="EMBL" id="ODQ82243.1"/>
    </source>
</evidence>
<dbReference type="EMBL" id="KV454426">
    <property type="protein sequence ID" value="ODQ82243.1"/>
    <property type="molecule type" value="Genomic_DNA"/>
</dbReference>
<evidence type="ECO:0008006" key="6">
    <source>
        <dbReference type="Google" id="ProtNLM"/>
    </source>
</evidence>
<gene>
    <name evidence="4" type="ORF">BABINDRAFT_158878</name>
</gene>
<dbReference type="PROSITE" id="PS50004">
    <property type="entry name" value="C2"/>
    <property type="match status" value="1"/>
</dbReference>
<dbReference type="Gene3D" id="1.20.58.1100">
    <property type="match status" value="1"/>
</dbReference>
<dbReference type="RefSeq" id="XP_018987571.1">
    <property type="nucleotide sequence ID" value="XM_019127333.1"/>
</dbReference>
<dbReference type="PANTHER" id="PTHR47263:SF1">
    <property type="entry name" value="C2 DOMAIN PROTEIN (AFU_ORTHOLOGUE AFUA_7G02350)"/>
    <property type="match status" value="1"/>
</dbReference>
<dbReference type="InterPro" id="IPR000008">
    <property type="entry name" value="C2_dom"/>
</dbReference>
<dbReference type="SMART" id="SM00239">
    <property type="entry name" value="C2"/>
    <property type="match status" value="1"/>
</dbReference>
<feature type="domain" description="MHD1" evidence="2">
    <location>
        <begin position="583"/>
        <end position="701"/>
    </location>
</feature>
<sequence length="1240" mass="139694">MSARRKDLSRVESGSSTRSKIEPIFTQVDDLDLYDALLRVTILNYRTEPRYKNPTVVKKAAAVTIPTEPVKLPANFFTLLEKALKAIAMKLYAMKIDDHTRRSLLRFYTDTQLFNEGERKKLERRFVTQPPEDLIVMFIKAANTATKELEASGTIADPKNLVVKHTDTFIKILIQIVQSTGPNGDAVVRKLREYGQKSTARAPDAVEYKFVAPTFNTEDMRALPTLCTVFGLSKDKVHMDVILLKNYVTETAYITDLNQVLTKARKDVGVYSPQDFRSTAAYVDWNDAEMKVLQQEIERFTPHPKQKRQQVALLKAGENYYVLPRSPRDFLYSLIVKLLSKSEGSDAASSNSDEILSPTDMTYICEVARCWRVDASMRACLIHCAANATLLNPASPLDFDAIHTVLHSVRIAFGTTELSLEDELAWFERQPNPVTEAMAANLTQNYGQVMEVVKRDIKMLLESDVLDDYVAAWGKIRYDVFFDSRAVQKWTRRIAKKVEKVTIELYKTFIDEILAEPNLQITHVFSFFLQIVEYIDTTERRFAKPFFDVDVAAITKESMTAWLGEHAQTTLGHVCKNAEISIDDALKTCFVLEDLRAIHGAVSRADFGFNIEAFFLPYAERKVAAEVGLFRECVENAVRQDNLTAEEVPYSPSIKTIFEMIARLKKNVTLLQWKNRYHVAKLNTQLLKGITDGITYYSDKMFEMIVEDLEEGAPLLTDSVKRKSGINNWFAEVTSVVNGMNTVAIEGVAPYSFRHRTCVAVVNLATALHRLEDLERDFNIERISRTVEENDPRARTNFTSHLFTLRIVRATGLAPKANTTPNPYVTLADTNARRRICRTKTASRTVYPEWNEEFEIILPADGEVVVSATVWDESSRGSDDIFGRNTFTLQPSRFDNDGIPREMILQLDSQGTLVIEAAMESQRLDAIFCVGKTRRALSRNIDRAIKLIVEKFHAPIASTFSRATLKTVCGANGTTGADDAAKNRALQGLFAYLGENLAVLNDSLTRELLHKTMLVMWLVILAQADALLLPPLHSKYLLASANALSWSSVSSAVANVAATNGIAGYGRPLSALEMETILFWLEDCKESFHQDGHGPLIKDLKTEKYQMLLLATALHDQSTQELRREVEELAPSFAKLLREKNFVQTGKEPSRVFSIARSRTIMAHGTMKARKKAIAEAELAKSDPTSQNAAKEDIILRILISKNDKEFVSKRLDQRERLAQSINTERLARAAMGKVGQVMQ</sequence>
<dbReference type="PANTHER" id="PTHR47263">
    <property type="entry name" value="ADENYLATE CYCLASE ACTIVATION PROTEIN GIT1"/>
    <property type="match status" value="1"/>
</dbReference>
<reference evidence="5" key="1">
    <citation type="submission" date="2016-05" db="EMBL/GenBank/DDBJ databases">
        <title>Comparative genomics of biotechnologically important yeasts.</title>
        <authorList>
            <consortium name="DOE Joint Genome Institute"/>
            <person name="Riley R."/>
            <person name="Haridas S."/>
            <person name="Wolfe K.H."/>
            <person name="Lopes M.R."/>
            <person name="Hittinger C.T."/>
            <person name="Goker M."/>
            <person name="Salamov A."/>
            <person name="Wisecaver J."/>
            <person name="Long T.M."/>
            <person name="Aerts A.L."/>
            <person name="Barry K."/>
            <person name="Choi C."/>
            <person name="Clum A."/>
            <person name="Coughlan A.Y."/>
            <person name="Deshpande S."/>
            <person name="Douglass A.P."/>
            <person name="Hanson S.J."/>
            <person name="Klenk H.-P."/>
            <person name="Labutti K."/>
            <person name="Lapidus A."/>
            <person name="Lindquist E."/>
            <person name="Lipzen A."/>
            <person name="Meier-Kolthoff J.P."/>
            <person name="Ohm R.A."/>
            <person name="Otillar R.P."/>
            <person name="Pangilinan J."/>
            <person name="Peng Y."/>
            <person name="Rokas A."/>
            <person name="Rosa C.A."/>
            <person name="Scheuner C."/>
            <person name="Sibirny A.A."/>
            <person name="Slot J.C."/>
            <person name="Stielow J.B."/>
            <person name="Sun H."/>
            <person name="Kurtzman C.P."/>
            <person name="Blackwell M."/>
            <person name="Grigoriev I.V."/>
            <person name="Jeffries T.W."/>
        </authorList>
    </citation>
    <scope>NUCLEOTIDE SEQUENCE [LARGE SCALE GENOMIC DNA]</scope>
    <source>
        <strain evidence="5">NRRL Y-12698</strain>
    </source>
</reference>
<dbReference type="AlphaFoldDB" id="A0A1E3QX37"/>
<proteinExistence type="predicted"/>
<dbReference type="Gene3D" id="2.60.40.150">
    <property type="entry name" value="C2 domain"/>
    <property type="match status" value="1"/>
</dbReference>
<name>A0A1E3QX37_9ASCO</name>